<comment type="pathway">
    <text evidence="2 7">Secondary metabolite metabolism; methylglyoxal degradation; (R)-lactate from methylglyoxal: step 2/2.</text>
</comment>
<feature type="binding site" evidence="7">
    <location>
        <position position="61"/>
    </location>
    <ligand>
        <name>Zn(2+)</name>
        <dbReference type="ChEBI" id="CHEBI:29105"/>
        <label>1</label>
    </ligand>
</feature>
<dbReference type="Gene3D" id="3.60.15.10">
    <property type="entry name" value="Ribonuclease Z/Hydroxyacylglutathione hydrolase-like"/>
    <property type="match status" value="1"/>
</dbReference>
<evidence type="ECO:0000256" key="5">
    <source>
        <dbReference type="ARBA" id="ARBA00022801"/>
    </source>
</evidence>
<reference evidence="9 10" key="1">
    <citation type="submission" date="2023-07" db="EMBL/GenBank/DDBJ databases">
        <authorList>
            <person name="Kim M.K."/>
        </authorList>
    </citation>
    <scope>NUCLEOTIDE SEQUENCE [LARGE SCALE GENOMIC DNA]</scope>
    <source>
        <strain evidence="9 10">KR1UV-12</strain>
    </source>
</reference>
<evidence type="ECO:0000313" key="9">
    <source>
        <dbReference type="EMBL" id="MDP1025740.1"/>
    </source>
</evidence>
<feature type="binding site" evidence="7">
    <location>
        <position position="135"/>
    </location>
    <ligand>
        <name>Zn(2+)</name>
        <dbReference type="ChEBI" id="CHEBI:29105"/>
        <label>1</label>
    </ligand>
</feature>
<comment type="caution">
    <text evidence="9">The sequence shown here is derived from an EMBL/GenBank/DDBJ whole genome shotgun (WGS) entry which is preliminary data.</text>
</comment>
<accession>A0ABT9EFJ7</accession>
<evidence type="ECO:0000259" key="8">
    <source>
        <dbReference type="SMART" id="SM00849"/>
    </source>
</evidence>
<dbReference type="SMART" id="SM00849">
    <property type="entry name" value="Lactamase_B"/>
    <property type="match status" value="1"/>
</dbReference>
<dbReference type="RefSeq" id="WP_305172332.1">
    <property type="nucleotide sequence ID" value="NZ_JAUUDS010000001.1"/>
</dbReference>
<comment type="catalytic activity">
    <reaction evidence="1 7">
        <text>an S-(2-hydroxyacyl)glutathione + H2O = a 2-hydroxy carboxylate + glutathione + H(+)</text>
        <dbReference type="Rhea" id="RHEA:21864"/>
        <dbReference type="ChEBI" id="CHEBI:15377"/>
        <dbReference type="ChEBI" id="CHEBI:15378"/>
        <dbReference type="ChEBI" id="CHEBI:57925"/>
        <dbReference type="ChEBI" id="CHEBI:58896"/>
        <dbReference type="ChEBI" id="CHEBI:71261"/>
        <dbReference type="EC" id="3.1.2.6"/>
    </reaction>
</comment>
<protein>
    <recommendedName>
        <fullName evidence="7">Hydroxyacylglutathione hydrolase</fullName>
        <ecNumber evidence="7">3.1.2.6</ecNumber>
    </recommendedName>
    <alternativeName>
        <fullName evidence="7">Glyoxalase II</fullName>
        <shortName evidence="7">Glx II</shortName>
    </alternativeName>
</protein>
<comment type="cofactor">
    <cofactor evidence="7">
        <name>Zn(2+)</name>
        <dbReference type="ChEBI" id="CHEBI:29105"/>
    </cofactor>
    <text evidence="7">Binds 2 Zn(2+) ions per subunit.</text>
</comment>
<feature type="binding site" evidence="7">
    <location>
        <position position="64"/>
    </location>
    <ligand>
        <name>Zn(2+)</name>
        <dbReference type="ChEBI" id="CHEBI:29105"/>
        <label>2</label>
    </ligand>
</feature>
<evidence type="ECO:0000256" key="3">
    <source>
        <dbReference type="ARBA" id="ARBA00006759"/>
    </source>
</evidence>
<dbReference type="EMBL" id="JAUUDS010000001">
    <property type="protein sequence ID" value="MDP1025740.1"/>
    <property type="molecule type" value="Genomic_DNA"/>
</dbReference>
<dbReference type="HAMAP" id="MF_01374">
    <property type="entry name" value="Glyoxalase_2"/>
    <property type="match status" value="1"/>
</dbReference>
<feature type="binding site" evidence="7">
    <location>
        <position position="135"/>
    </location>
    <ligand>
        <name>Zn(2+)</name>
        <dbReference type="ChEBI" id="CHEBI:29105"/>
        <label>2</label>
    </ligand>
</feature>
<comment type="subunit">
    <text evidence="7">Monomer.</text>
</comment>
<dbReference type="InterPro" id="IPR001279">
    <property type="entry name" value="Metallo-B-lactamas"/>
</dbReference>
<dbReference type="CDD" id="cd07723">
    <property type="entry name" value="hydroxyacylglutathione_hydrolase_MBL-fold"/>
    <property type="match status" value="1"/>
</dbReference>
<dbReference type="EC" id="3.1.2.6" evidence="7"/>
<dbReference type="Proteomes" id="UP001230685">
    <property type="component" value="Unassembled WGS sequence"/>
</dbReference>
<dbReference type="InterPro" id="IPR050110">
    <property type="entry name" value="Glyoxalase_II_hydrolase"/>
</dbReference>
<evidence type="ECO:0000256" key="4">
    <source>
        <dbReference type="ARBA" id="ARBA00022723"/>
    </source>
</evidence>
<evidence type="ECO:0000256" key="1">
    <source>
        <dbReference type="ARBA" id="ARBA00001623"/>
    </source>
</evidence>
<keyword evidence="4 7" id="KW-0479">Metal-binding</keyword>
<feature type="binding site" evidence="7">
    <location>
        <position position="116"/>
    </location>
    <ligand>
        <name>Zn(2+)</name>
        <dbReference type="ChEBI" id="CHEBI:29105"/>
        <label>1</label>
    </ligand>
</feature>
<dbReference type="GO" id="GO:0004416">
    <property type="term" value="F:hydroxyacylglutathione hydrolase activity"/>
    <property type="evidence" value="ECO:0007669"/>
    <property type="project" value="UniProtKB-EC"/>
</dbReference>
<name>A0ABT9EFJ7_9SPHN</name>
<dbReference type="InterPro" id="IPR032282">
    <property type="entry name" value="HAGH_C"/>
</dbReference>
<gene>
    <name evidence="7 9" type="primary">gloB</name>
    <name evidence="9" type="ORF">Q5H91_00800</name>
</gene>
<evidence type="ECO:0000256" key="7">
    <source>
        <dbReference type="HAMAP-Rule" id="MF_01374"/>
    </source>
</evidence>
<proteinExistence type="inferred from homology"/>
<dbReference type="Pfam" id="PF16123">
    <property type="entry name" value="HAGH_C"/>
    <property type="match status" value="1"/>
</dbReference>
<dbReference type="InterPro" id="IPR017782">
    <property type="entry name" value="Hydroxyacylglutathione_Hdrlase"/>
</dbReference>
<feature type="binding site" evidence="7">
    <location>
        <position position="173"/>
    </location>
    <ligand>
        <name>Zn(2+)</name>
        <dbReference type="ChEBI" id="CHEBI:29105"/>
        <label>2</label>
    </ligand>
</feature>
<comment type="function">
    <text evidence="7">Thiolesterase that catalyzes the hydrolysis of S-D-lactoyl-glutathione to form glutathione and D-lactic acid.</text>
</comment>
<dbReference type="SUPFAM" id="SSF56281">
    <property type="entry name" value="Metallo-hydrolase/oxidoreductase"/>
    <property type="match status" value="1"/>
</dbReference>
<keyword evidence="5 7" id="KW-0378">Hydrolase</keyword>
<feature type="binding site" evidence="7">
    <location>
        <position position="63"/>
    </location>
    <ligand>
        <name>Zn(2+)</name>
        <dbReference type="ChEBI" id="CHEBI:29105"/>
        <label>2</label>
    </ligand>
</feature>
<dbReference type="PANTHER" id="PTHR43705">
    <property type="entry name" value="HYDROXYACYLGLUTATHIONE HYDROLASE"/>
    <property type="match status" value="1"/>
</dbReference>
<organism evidence="9 10">
    <name type="scientific">Sphingomonas aurea</name>
    <dbReference type="NCBI Taxonomy" id="3063994"/>
    <lineage>
        <taxon>Bacteria</taxon>
        <taxon>Pseudomonadati</taxon>
        <taxon>Pseudomonadota</taxon>
        <taxon>Alphaproteobacteria</taxon>
        <taxon>Sphingomonadales</taxon>
        <taxon>Sphingomonadaceae</taxon>
        <taxon>Sphingomonas</taxon>
    </lineage>
</organism>
<dbReference type="NCBIfam" id="TIGR03413">
    <property type="entry name" value="GSH_gloB"/>
    <property type="match status" value="1"/>
</dbReference>
<evidence type="ECO:0000256" key="6">
    <source>
        <dbReference type="ARBA" id="ARBA00022833"/>
    </source>
</evidence>
<comment type="similarity">
    <text evidence="3 7">Belongs to the metallo-beta-lactamase superfamily. Glyoxalase II family.</text>
</comment>
<evidence type="ECO:0000256" key="2">
    <source>
        <dbReference type="ARBA" id="ARBA00004963"/>
    </source>
</evidence>
<dbReference type="PIRSF" id="PIRSF005457">
    <property type="entry name" value="Glx"/>
    <property type="match status" value="1"/>
</dbReference>
<keyword evidence="6 7" id="KW-0862">Zinc</keyword>
<dbReference type="InterPro" id="IPR036866">
    <property type="entry name" value="RibonucZ/Hydroxyglut_hydro"/>
</dbReference>
<dbReference type="Pfam" id="PF00753">
    <property type="entry name" value="Lactamase_B"/>
    <property type="match status" value="1"/>
</dbReference>
<keyword evidence="10" id="KW-1185">Reference proteome</keyword>
<dbReference type="PANTHER" id="PTHR43705:SF1">
    <property type="entry name" value="HYDROXYACYLGLUTATHIONE HYDROLASE GLOB"/>
    <property type="match status" value="1"/>
</dbReference>
<sequence length="245" mass="26112">MAAPPLQVVAVPVLADNYAWLVYDPHTQEAVVVDPGEAGPVQAAADARGWTIAQVWTTHWHPDHTGGNAAMKAAGATILGPEAERAKIDPMDVGLSEGDVVRIGSHTGQVMAVPGHTAGHIALHFADDALLFTGDTLFAMGCGRLFEGTPAEMWANMERFAAMPDETKVYGGHEYTQSNARFAAHTDPDNRDIAARREEVDALRARGEPTLPTTIGQERATNPFLRAGSAARLGELRAAKDAFRG</sequence>
<feature type="domain" description="Metallo-beta-lactamase" evidence="8">
    <location>
        <begin position="16"/>
        <end position="173"/>
    </location>
</feature>
<evidence type="ECO:0000313" key="10">
    <source>
        <dbReference type="Proteomes" id="UP001230685"/>
    </source>
</evidence>
<dbReference type="InterPro" id="IPR035680">
    <property type="entry name" value="Clx_II_MBL"/>
</dbReference>
<feature type="binding site" evidence="7">
    <location>
        <position position="59"/>
    </location>
    <ligand>
        <name>Zn(2+)</name>
        <dbReference type="ChEBI" id="CHEBI:29105"/>
        <label>1</label>
    </ligand>
</feature>